<keyword evidence="2" id="KW-1185">Reference proteome</keyword>
<name>A0A8X6W4K5_TRICX</name>
<organism evidence="1 2">
    <name type="scientific">Trichonephila clavipes</name>
    <name type="common">Golden silk orbweaver</name>
    <name type="synonym">Nephila clavipes</name>
    <dbReference type="NCBI Taxonomy" id="2585209"/>
    <lineage>
        <taxon>Eukaryota</taxon>
        <taxon>Metazoa</taxon>
        <taxon>Ecdysozoa</taxon>
        <taxon>Arthropoda</taxon>
        <taxon>Chelicerata</taxon>
        <taxon>Arachnida</taxon>
        <taxon>Araneae</taxon>
        <taxon>Araneomorphae</taxon>
        <taxon>Entelegynae</taxon>
        <taxon>Araneoidea</taxon>
        <taxon>Nephilidae</taxon>
        <taxon>Trichonephila</taxon>
    </lineage>
</organism>
<dbReference type="AlphaFoldDB" id="A0A8X6W4K5"/>
<dbReference type="EMBL" id="BMAU01021383">
    <property type="protein sequence ID" value="GFY28093.1"/>
    <property type="molecule type" value="Genomic_DNA"/>
</dbReference>
<evidence type="ECO:0000313" key="2">
    <source>
        <dbReference type="Proteomes" id="UP000887159"/>
    </source>
</evidence>
<sequence>MVSDVHEIHPDKELDVRLSLTVAVRTMHVTVRFGFGSNPILKESNLEVIRGLPPLFPFHQPYERSCDSTAI</sequence>
<protein>
    <submittedName>
        <fullName evidence="1">Uncharacterized protein</fullName>
    </submittedName>
</protein>
<reference evidence="1" key="1">
    <citation type="submission" date="2020-08" db="EMBL/GenBank/DDBJ databases">
        <title>Multicomponent nature underlies the extraordinary mechanical properties of spider dragline silk.</title>
        <authorList>
            <person name="Kono N."/>
            <person name="Nakamura H."/>
            <person name="Mori M."/>
            <person name="Yoshida Y."/>
            <person name="Ohtoshi R."/>
            <person name="Malay A.D."/>
            <person name="Moran D.A.P."/>
            <person name="Tomita M."/>
            <person name="Numata K."/>
            <person name="Arakawa K."/>
        </authorList>
    </citation>
    <scope>NUCLEOTIDE SEQUENCE</scope>
</reference>
<comment type="caution">
    <text evidence="1">The sequence shown here is derived from an EMBL/GenBank/DDBJ whole genome shotgun (WGS) entry which is preliminary data.</text>
</comment>
<evidence type="ECO:0000313" key="1">
    <source>
        <dbReference type="EMBL" id="GFY28093.1"/>
    </source>
</evidence>
<gene>
    <name evidence="1" type="ORF">TNCV_4394271</name>
</gene>
<dbReference type="Proteomes" id="UP000887159">
    <property type="component" value="Unassembled WGS sequence"/>
</dbReference>
<accession>A0A8X6W4K5</accession>
<proteinExistence type="predicted"/>